<name>A0AA47LTJ5_9GAMM</name>
<keyword evidence="2" id="KW-0813">Transport</keyword>
<feature type="transmembrane region" description="Helical" evidence="8">
    <location>
        <begin position="176"/>
        <end position="200"/>
    </location>
</feature>
<evidence type="ECO:0000256" key="7">
    <source>
        <dbReference type="ARBA" id="ARBA00023214"/>
    </source>
</evidence>
<evidence type="ECO:0000256" key="2">
    <source>
        <dbReference type="ARBA" id="ARBA00022448"/>
    </source>
</evidence>
<dbReference type="EMBL" id="CP114589">
    <property type="protein sequence ID" value="WBA10352.1"/>
    <property type="molecule type" value="Genomic_DNA"/>
</dbReference>
<geneLocation type="plasmid" evidence="9 10">
    <name>unnamed</name>
</geneLocation>
<sequence>MKIVSKTGKKRAIFYKSSVFFDKLWSRDKTPVSILLLAVVIGFLGGVVVTLFELAIHSLSQSRTDWLDSNISSMLPLGVLAFLISAGLALVGYWLVHRFAPEAAGSGIPEVEGAMEGIRPTRWWRVIPVKFFGGLGALGSGMILGREGPSVQIGANIGRMVTDTCRIKDRNSNQTLLASGAAAGLAAAFNAPLAAIMFVVEEMRPQFRYTLISIKAVIIAAIVADIVFRYINGQNAVIVLPQYETPPLISLWFFLALGCCFGVFGVLFNFLIIRFQDFFQRFYQKSQTRIWLVGATLGGFFGLLLVYAPELTHGGINLVPDFVTLNYSISALLFIFMARTLLTVICFSSGAPGGIFAPMLALGTLLGTVYGLVVANMYPEMGIEPGMFAIAGMGALFAATVRAPITGILLVIEMTNNYYLILPLIITTLGATLVAQLLGGQPIYTELLRRKVREQKLRIENSPSQ</sequence>
<dbReference type="Pfam" id="PF00654">
    <property type="entry name" value="Voltage_CLC"/>
    <property type="match status" value="1"/>
</dbReference>
<feature type="transmembrane region" description="Helical" evidence="8">
    <location>
        <begin position="290"/>
        <end position="308"/>
    </location>
</feature>
<dbReference type="CDD" id="cd01031">
    <property type="entry name" value="EriC"/>
    <property type="match status" value="1"/>
</dbReference>
<dbReference type="GO" id="GO:0005886">
    <property type="term" value="C:plasma membrane"/>
    <property type="evidence" value="ECO:0007669"/>
    <property type="project" value="TreeGrafter"/>
</dbReference>
<evidence type="ECO:0000313" key="10">
    <source>
        <dbReference type="Proteomes" id="UP001164748"/>
    </source>
</evidence>
<proteinExistence type="predicted"/>
<dbReference type="InterPro" id="IPR001807">
    <property type="entry name" value="ClC"/>
</dbReference>
<feature type="transmembrane region" description="Helical" evidence="8">
    <location>
        <begin position="212"/>
        <end position="231"/>
    </location>
</feature>
<reference evidence="9" key="1">
    <citation type="submission" date="2022-09" db="EMBL/GenBank/DDBJ databases">
        <authorList>
            <person name="Li Z.-J."/>
        </authorList>
    </citation>
    <scope>NUCLEOTIDE SEQUENCE</scope>
    <source>
        <strain evidence="9">TGB11</strain>
        <plasmid evidence="9">unnamed</plasmid>
    </source>
</reference>
<dbReference type="InterPro" id="IPR014743">
    <property type="entry name" value="Cl-channel_core"/>
</dbReference>
<dbReference type="AlphaFoldDB" id="A0AA47LTJ5"/>
<keyword evidence="6 8" id="KW-0472">Membrane</keyword>
<dbReference type="PANTHER" id="PTHR45711">
    <property type="entry name" value="CHLORIDE CHANNEL PROTEIN"/>
    <property type="match status" value="1"/>
</dbReference>
<comment type="subcellular location">
    <subcellularLocation>
        <location evidence="1">Membrane</location>
        <topology evidence="1">Multi-pass membrane protein</topology>
    </subcellularLocation>
</comment>
<feature type="transmembrane region" description="Helical" evidence="8">
    <location>
        <begin position="77"/>
        <end position="96"/>
    </location>
</feature>
<dbReference type="NCBIfam" id="NF003640">
    <property type="entry name" value="PRK05277.1"/>
    <property type="match status" value="1"/>
</dbReference>
<feature type="transmembrane region" description="Helical" evidence="8">
    <location>
        <begin position="34"/>
        <end position="56"/>
    </location>
</feature>
<organism evidence="9 10">
    <name type="scientific">Salinivibrio kushneri</name>
    <dbReference type="NCBI Taxonomy" id="1908198"/>
    <lineage>
        <taxon>Bacteria</taxon>
        <taxon>Pseudomonadati</taxon>
        <taxon>Pseudomonadota</taxon>
        <taxon>Gammaproteobacteria</taxon>
        <taxon>Vibrionales</taxon>
        <taxon>Vibrionaceae</taxon>
        <taxon>Salinivibrio</taxon>
    </lineage>
</organism>
<evidence type="ECO:0000256" key="6">
    <source>
        <dbReference type="ARBA" id="ARBA00023136"/>
    </source>
</evidence>
<feature type="transmembrane region" description="Helical" evidence="8">
    <location>
        <begin position="419"/>
        <end position="439"/>
    </location>
</feature>
<evidence type="ECO:0000256" key="4">
    <source>
        <dbReference type="ARBA" id="ARBA00022989"/>
    </source>
</evidence>
<evidence type="ECO:0000256" key="3">
    <source>
        <dbReference type="ARBA" id="ARBA00022692"/>
    </source>
</evidence>
<dbReference type="PRINTS" id="PR00762">
    <property type="entry name" value="CLCHANNEL"/>
</dbReference>
<feature type="transmembrane region" description="Helical" evidence="8">
    <location>
        <begin position="328"/>
        <end position="348"/>
    </location>
</feature>
<gene>
    <name evidence="9" type="primary">clcA</name>
    <name evidence="9" type="ORF">N8M53_13420</name>
</gene>
<accession>A0AA47LTJ5</accession>
<evidence type="ECO:0000256" key="5">
    <source>
        <dbReference type="ARBA" id="ARBA00023065"/>
    </source>
</evidence>
<dbReference type="GO" id="GO:0005247">
    <property type="term" value="F:voltage-gated chloride channel activity"/>
    <property type="evidence" value="ECO:0007669"/>
    <property type="project" value="TreeGrafter"/>
</dbReference>
<keyword evidence="4 8" id="KW-1133">Transmembrane helix</keyword>
<keyword evidence="3 8" id="KW-0812">Transmembrane</keyword>
<dbReference type="Gene3D" id="1.10.3080.10">
    <property type="entry name" value="Clc chloride channel"/>
    <property type="match status" value="1"/>
</dbReference>
<evidence type="ECO:0000256" key="8">
    <source>
        <dbReference type="SAM" id="Phobius"/>
    </source>
</evidence>
<protein>
    <submittedName>
        <fullName evidence="9">H(+)/Cl(-) exchange transporter ClcA</fullName>
    </submittedName>
</protein>
<keyword evidence="5" id="KW-0406">Ion transport</keyword>
<dbReference type="RefSeq" id="WP_269580370.1">
    <property type="nucleotide sequence ID" value="NZ_CP114589.1"/>
</dbReference>
<dbReference type="SUPFAM" id="SSF81340">
    <property type="entry name" value="Clc chloride channel"/>
    <property type="match status" value="1"/>
</dbReference>
<feature type="transmembrane region" description="Helical" evidence="8">
    <location>
        <begin position="251"/>
        <end position="270"/>
    </location>
</feature>
<keyword evidence="7" id="KW-0868">Chloride</keyword>
<evidence type="ECO:0000313" key="9">
    <source>
        <dbReference type="EMBL" id="WBA10352.1"/>
    </source>
</evidence>
<dbReference type="PANTHER" id="PTHR45711:SF6">
    <property type="entry name" value="CHLORIDE CHANNEL PROTEIN"/>
    <property type="match status" value="1"/>
</dbReference>
<keyword evidence="9" id="KW-0614">Plasmid</keyword>
<feature type="transmembrane region" description="Helical" evidence="8">
    <location>
        <begin position="387"/>
        <end position="412"/>
    </location>
</feature>
<feature type="transmembrane region" description="Helical" evidence="8">
    <location>
        <begin position="355"/>
        <end position="375"/>
    </location>
</feature>
<evidence type="ECO:0000256" key="1">
    <source>
        <dbReference type="ARBA" id="ARBA00004141"/>
    </source>
</evidence>
<dbReference type="Proteomes" id="UP001164748">
    <property type="component" value="Plasmid unnamed"/>
</dbReference>